<dbReference type="AlphaFoldDB" id="A0A2S6GEW9"/>
<accession>A0A2S6GEW9</accession>
<feature type="region of interest" description="Disordered" evidence="1">
    <location>
        <begin position="1"/>
        <end position="40"/>
    </location>
</feature>
<name>A0A2S6GEW9_9PSEU</name>
<keyword evidence="2" id="KW-0812">Transmembrane</keyword>
<organism evidence="3 4">
    <name type="scientific">Actinokineospora auranticolor</name>
    <dbReference type="NCBI Taxonomy" id="155976"/>
    <lineage>
        <taxon>Bacteria</taxon>
        <taxon>Bacillati</taxon>
        <taxon>Actinomycetota</taxon>
        <taxon>Actinomycetes</taxon>
        <taxon>Pseudonocardiales</taxon>
        <taxon>Pseudonocardiaceae</taxon>
        <taxon>Actinokineospora</taxon>
    </lineage>
</organism>
<dbReference type="EMBL" id="PTIX01000024">
    <property type="protein sequence ID" value="PPK63774.1"/>
    <property type="molecule type" value="Genomic_DNA"/>
</dbReference>
<proteinExistence type="predicted"/>
<feature type="transmembrane region" description="Helical" evidence="2">
    <location>
        <begin position="264"/>
        <end position="282"/>
    </location>
</feature>
<keyword evidence="2" id="KW-1133">Transmembrane helix</keyword>
<keyword evidence="4" id="KW-1185">Reference proteome</keyword>
<feature type="transmembrane region" description="Helical" evidence="2">
    <location>
        <begin position="45"/>
        <end position="65"/>
    </location>
</feature>
<evidence type="ECO:0000313" key="4">
    <source>
        <dbReference type="Proteomes" id="UP000239203"/>
    </source>
</evidence>
<comment type="caution">
    <text evidence="3">The sequence shown here is derived from an EMBL/GenBank/DDBJ whole genome shotgun (WGS) entry which is preliminary data.</text>
</comment>
<feature type="transmembrane region" description="Helical" evidence="2">
    <location>
        <begin position="223"/>
        <end position="244"/>
    </location>
</feature>
<reference evidence="3 4" key="1">
    <citation type="submission" date="2018-02" db="EMBL/GenBank/DDBJ databases">
        <title>Genomic Encyclopedia of Archaeal and Bacterial Type Strains, Phase II (KMG-II): from individual species to whole genera.</title>
        <authorList>
            <person name="Goeker M."/>
        </authorList>
    </citation>
    <scope>NUCLEOTIDE SEQUENCE [LARGE SCALE GENOMIC DNA]</scope>
    <source>
        <strain evidence="3 4">YU 961-1</strain>
    </source>
</reference>
<evidence type="ECO:0000313" key="3">
    <source>
        <dbReference type="EMBL" id="PPK63774.1"/>
    </source>
</evidence>
<evidence type="ECO:0000256" key="1">
    <source>
        <dbReference type="SAM" id="MobiDB-lite"/>
    </source>
</evidence>
<keyword evidence="2" id="KW-0472">Membrane</keyword>
<feature type="transmembrane region" description="Helical" evidence="2">
    <location>
        <begin position="179"/>
        <end position="202"/>
    </location>
</feature>
<dbReference type="Proteomes" id="UP000239203">
    <property type="component" value="Unassembled WGS sequence"/>
</dbReference>
<evidence type="ECO:0000256" key="2">
    <source>
        <dbReference type="SAM" id="Phobius"/>
    </source>
</evidence>
<protein>
    <submittedName>
        <fullName evidence="3">Uncharacterized protein</fullName>
    </submittedName>
</protein>
<feature type="transmembrane region" description="Helical" evidence="2">
    <location>
        <begin position="144"/>
        <end position="167"/>
    </location>
</feature>
<gene>
    <name evidence="3" type="ORF">CLV40_12414</name>
</gene>
<sequence length="283" mass="31030">MSGHPKRPMSQRPAVAAEAPLRKSVEPQSEPPKAEKNDSPERKRFVPWALVGFGVMALVLAGRHFDTLVREPLGLWSRWLTGEQLGGERLWGWPLLAWGRTGKALQFVAGLTVVLDLVGPDRLRAFGAELRGQSWRRLADKLEVPVMMVTAVTLVMYYLLVFLTIFAREAMAGIGVTPALLSGPVGAVLALLVVLGVGFLLLRVVRKQGGQTRRGIMAHAERLPLYLVGAAPIALWITATRFLLLPAVNGLARAFDRTHPGYPLRWAAFALFVVGFQFDLLAS</sequence>